<reference evidence="2" key="2">
    <citation type="journal article" date="2014" name="Int. J. Syst. Evol. Microbiol.">
        <title>Complete genome of a new Firmicutes species belonging to the dominant human colonic microbiota ('Ruminococcus bicirculans') reveals two chromosomes and a selective capacity to utilize plant glucans.</title>
        <authorList>
            <consortium name="NISC Comparative Sequencing Program"/>
            <person name="Wegmann U."/>
            <person name="Louis P."/>
            <person name="Goesmann A."/>
            <person name="Henrissat B."/>
            <person name="Duncan S.H."/>
            <person name="Flint H.J."/>
        </authorList>
    </citation>
    <scope>NUCLEOTIDE SEQUENCE</scope>
    <source>
        <strain evidence="2">CCM 7403</strain>
    </source>
</reference>
<reference evidence="3 4" key="1">
    <citation type="journal article" date="2008" name="Int. J. Syst. Evol. Microbiol.">
        <title>Nocardioides daphniae sp. nov., isolated from Daphnia cucullata (Crustacea: Cladocera).</title>
        <authorList>
            <person name="Toth E.M."/>
            <person name="Keki Z."/>
            <person name="Homonnay Z.G."/>
            <person name="Borsodi A.K."/>
            <person name="Marialigeti K."/>
            <person name="Schumann P."/>
        </authorList>
    </citation>
    <scope>NUCLEOTIDE SEQUENCE [LARGE SCALE GENOMIC DNA]</scope>
    <source>
        <strain evidence="3 4">JCM 16608</strain>
    </source>
</reference>
<dbReference type="EMBL" id="CP038462">
    <property type="protein sequence ID" value="QCC77586.1"/>
    <property type="molecule type" value="Genomic_DNA"/>
</dbReference>
<keyword evidence="5" id="KW-1185">Reference proteome</keyword>
<dbReference type="Proteomes" id="UP000297025">
    <property type="component" value="Chromosome"/>
</dbReference>
<dbReference type="OrthoDB" id="5066945at2"/>
<evidence type="ECO:0000313" key="4">
    <source>
        <dbReference type="Proteomes" id="UP000297025"/>
    </source>
</evidence>
<reference evidence="2" key="5">
    <citation type="submission" date="2024-05" db="EMBL/GenBank/DDBJ databases">
        <authorList>
            <person name="Sun Q."/>
            <person name="Sedlacek I."/>
        </authorList>
    </citation>
    <scope>NUCLEOTIDE SEQUENCE</scope>
    <source>
        <strain evidence="2">CCM 7403</strain>
    </source>
</reference>
<protein>
    <submittedName>
        <fullName evidence="3">Uncharacterized protein</fullName>
    </submittedName>
</protein>
<name>A0A4P7UC51_9ACTN</name>
<gene>
    <name evidence="3" type="ORF">E2C04_11120</name>
    <name evidence="2" type="ORF">GCM10007231_32450</name>
</gene>
<evidence type="ECO:0000313" key="2">
    <source>
        <dbReference type="EMBL" id="GGD30523.1"/>
    </source>
</evidence>
<evidence type="ECO:0000313" key="3">
    <source>
        <dbReference type="EMBL" id="QCC77586.1"/>
    </source>
</evidence>
<dbReference type="AlphaFoldDB" id="A0A4P7UC51"/>
<proteinExistence type="predicted"/>
<evidence type="ECO:0000313" key="5">
    <source>
        <dbReference type="Proteomes" id="UP000630594"/>
    </source>
</evidence>
<keyword evidence="1" id="KW-0812">Transmembrane</keyword>
<organism evidence="3 4">
    <name type="scientific">Nocardioides daphniae</name>
    <dbReference type="NCBI Taxonomy" id="402297"/>
    <lineage>
        <taxon>Bacteria</taxon>
        <taxon>Bacillati</taxon>
        <taxon>Actinomycetota</taxon>
        <taxon>Actinomycetes</taxon>
        <taxon>Propionibacteriales</taxon>
        <taxon>Nocardioidaceae</taxon>
        <taxon>Nocardioides</taxon>
    </lineage>
</organism>
<reference evidence="5" key="3">
    <citation type="journal article" date="2019" name="Int. J. Syst. Evol. Microbiol.">
        <title>The Global Catalogue of Microorganisms (GCM) 10K type strain sequencing project: providing services to taxonomists for standard genome sequencing and annotation.</title>
        <authorList>
            <consortium name="The Broad Institute Genomics Platform"/>
            <consortium name="The Broad Institute Genome Sequencing Center for Infectious Disease"/>
            <person name="Wu L."/>
            <person name="Ma J."/>
        </authorList>
    </citation>
    <scope>NUCLEOTIDE SEQUENCE [LARGE SCALE GENOMIC DNA]</scope>
    <source>
        <strain evidence="5">CCM 7403</strain>
    </source>
</reference>
<keyword evidence="1" id="KW-1133">Transmembrane helix</keyword>
<keyword evidence="1" id="KW-0472">Membrane</keyword>
<dbReference type="KEGG" id="ndp:E2C04_11120"/>
<accession>A0A4P7UC51</accession>
<dbReference type="EMBL" id="BMCK01000006">
    <property type="protein sequence ID" value="GGD30523.1"/>
    <property type="molecule type" value="Genomic_DNA"/>
</dbReference>
<dbReference type="Proteomes" id="UP000630594">
    <property type="component" value="Unassembled WGS sequence"/>
</dbReference>
<feature type="transmembrane region" description="Helical" evidence="1">
    <location>
        <begin position="158"/>
        <end position="178"/>
    </location>
</feature>
<sequence>MLEQVRERCANTTEALDEAVLRFDDEVELQTGEQKTFRVTLGAADAPTGPSDGPVQGELAVACHVEARLVVTGDVVSVAPTDWQSDKYLPPDPVRWSWAIDASTAGTAVGSVELKPVVRISDDKGEVRVEDLQTEEYEVTFVVTRSGTDAAGAVWKQVAAGAGLVVTLLTAATLVYALRKRKDPSADA</sequence>
<reference evidence="3" key="4">
    <citation type="submission" date="2019-03" db="EMBL/GenBank/DDBJ databases">
        <authorList>
            <person name="Huang Y."/>
        </authorList>
    </citation>
    <scope>NUCLEOTIDE SEQUENCE</scope>
    <source>
        <strain evidence="3">JCM 16608</strain>
    </source>
</reference>
<evidence type="ECO:0000256" key="1">
    <source>
        <dbReference type="SAM" id="Phobius"/>
    </source>
</evidence>
<dbReference type="RefSeq" id="WP_135832630.1">
    <property type="nucleotide sequence ID" value="NZ_BMCK01000006.1"/>
</dbReference>